<dbReference type="GO" id="GO:0005829">
    <property type="term" value="C:cytosol"/>
    <property type="evidence" value="ECO:0007669"/>
    <property type="project" value="TreeGrafter"/>
</dbReference>
<proteinExistence type="predicted"/>
<dbReference type="EMBL" id="FLQZ01000030">
    <property type="protein sequence ID" value="SBT12664.1"/>
    <property type="molecule type" value="Genomic_DNA"/>
</dbReference>
<keyword evidence="4" id="KW-1185">Reference proteome</keyword>
<sequence length="241" mass="27581">MINLLVVSDNVELVCHIKKVSINLVEEVDIDYCYSSINKSPEILINLGMKEVNVKDESVVSYLIKKYDLIISAHCKQIFPESLVEGIRCLNIHPGLNPYNRGWFPQVFSIVNKKPVGCTIHVMDKKVDHGSIIYQREVEIEAWDTSYDVYNKVIEQEKKLITNNLSDLINGNYCLENMYFEGNYNSISDFKEMSELKLNSTGTLSEHIDLLRSLTHGDYKNAFFIDGNGSKVFVSINLEKE</sequence>
<dbReference type="InterPro" id="IPR040660">
    <property type="entry name" value="N_formyltrans_C"/>
</dbReference>
<dbReference type="Proteomes" id="UP000092819">
    <property type="component" value="Unassembled WGS sequence"/>
</dbReference>
<organism evidence="3 4">
    <name type="scientific">Vibrio celticus</name>
    <dbReference type="NCBI Taxonomy" id="446372"/>
    <lineage>
        <taxon>Bacteria</taxon>
        <taxon>Pseudomonadati</taxon>
        <taxon>Pseudomonadota</taxon>
        <taxon>Gammaproteobacteria</taxon>
        <taxon>Vibrionales</taxon>
        <taxon>Vibrionaceae</taxon>
        <taxon>Vibrio</taxon>
    </lineage>
</organism>
<dbReference type="GO" id="GO:0004479">
    <property type="term" value="F:methionyl-tRNA formyltransferase activity"/>
    <property type="evidence" value="ECO:0007669"/>
    <property type="project" value="TreeGrafter"/>
</dbReference>
<gene>
    <name evidence="3" type="primary">lgrA</name>
    <name evidence="3" type="ORF">VCE7224_01407</name>
</gene>
<dbReference type="PANTHER" id="PTHR11138:SF5">
    <property type="entry name" value="METHIONYL-TRNA FORMYLTRANSFERASE, MITOCHONDRIAL"/>
    <property type="match status" value="1"/>
</dbReference>
<dbReference type="PROSITE" id="PS00373">
    <property type="entry name" value="GART"/>
    <property type="match status" value="1"/>
</dbReference>
<name>A0A1C3JC06_9VIBR</name>
<reference evidence="4" key="1">
    <citation type="submission" date="2016-06" db="EMBL/GenBank/DDBJ databases">
        <authorList>
            <person name="Rodrigo-Torres L."/>
            <person name="Arahal D.R."/>
        </authorList>
    </citation>
    <scope>NUCLEOTIDE SEQUENCE [LARGE SCALE GENOMIC DNA]</scope>
    <source>
        <strain evidence="4">CECT 7224</strain>
    </source>
</reference>
<feature type="domain" description="N-formyltransferase dimerization C-terminal" evidence="2">
    <location>
        <begin position="189"/>
        <end position="240"/>
    </location>
</feature>
<dbReference type="Pfam" id="PF00551">
    <property type="entry name" value="Formyl_trans_N"/>
    <property type="match status" value="1"/>
</dbReference>
<dbReference type="RefSeq" id="WP_065675990.1">
    <property type="nucleotide sequence ID" value="NZ_AP025463.1"/>
</dbReference>
<evidence type="ECO:0000313" key="4">
    <source>
        <dbReference type="Proteomes" id="UP000092819"/>
    </source>
</evidence>
<evidence type="ECO:0000259" key="2">
    <source>
        <dbReference type="Pfam" id="PF18216"/>
    </source>
</evidence>
<protein>
    <submittedName>
        <fullName evidence="3">Linear gramicidin synthase subunit A</fullName>
    </submittedName>
</protein>
<dbReference type="Gene3D" id="3.40.50.170">
    <property type="entry name" value="Formyl transferase, N-terminal domain"/>
    <property type="match status" value="1"/>
</dbReference>
<evidence type="ECO:0000259" key="1">
    <source>
        <dbReference type="Pfam" id="PF00551"/>
    </source>
</evidence>
<dbReference type="SUPFAM" id="SSF53328">
    <property type="entry name" value="Formyltransferase"/>
    <property type="match status" value="1"/>
</dbReference>
<accession>A0A1C3JC06</accession>
<dbReference type="InterPro" id="IPR001555">
    <property type="entry name" value="GART_AS"/>
</dbReference>
<dbReference type="InterPro" id="IPR002376">
    <property type="entry name" value="Formyl_transf_N"/>
</dbReference>
<dbReference type="InterPro" id="IPR036477">
    <property type="entry name" value="Formyl_transf_N_sf"/>
</dbReference>
<dbReference type="Pfam" id="PF18216">
    <property type="entry name" value="N_formyltrans_C"/>
    <property type="match status" value="1"/>
</dbReference>
<evidence type="ECO:0000313" key="3">
    <source>
        <dbReference type="EMBL" id="SBT12664.1"/>
    </source>
</evidence>
<feature type="domain" description="Formyl transferase N-terminal" evidence="1">
    <location>
        <begin position="59"/>
        <end position="163"/>
    </location>
</feature>
<dbReference type="PANTHER" id="PTHR11138">
    <property type="entry name" value="METHIONYL-TRNA FORMYLTRANSFERASE"/>
    <property type="match status" value="1"/>
</dbReference>
<dbReference type="NCBIfam" id="NF005755">
    <property type="entry name" value="PRK07579.1"/>
    <property type="match status" value="1"/>
</dbReference>
<dbReference type="AlphaFoldDB" id="A0A1C3JC06"/>